<protein>
    <recommendedName>
        <fullName evidence="3">DUF2188 domain-containing protein</fullName>
    </recommendedName>
</protein>
<comment type="caution">
    <text evidence="1">The sequence shown here is derived from an EMBL/GenBank/DDBJ whole genome shotgun (WGS) entry which is preliminary data.</text>
</comment>
<name>A0A0C2VI24_9BACL</name>
<proteinExistence type="predicted"/>
<dbReference type="EMBL" id="JXRR01000021">
    <property type="protein sequence ID" value="KIL43663.1"/>
    <property type="molecule type" value="Genomic_DNA"/>
</dbReference>
<evidence type="ECO:0000313" key="2">
    <source>
        <dbReference type="Proteomes" id="UP000031972"/>
    </source>
</evidence>
<dbReference type="PATRIC" id="fig|220754.4.peg.3197"/>
<dbReference type="Proteomes" id="UP000031972">
    <property type="component" value="Unassembled WGS sequence"/>
</dbReference>
<evidence type="ECO:0000313" key="1">
    <source>
        <dbReference type="EMBL" id="KIL43663.1"/>
    </source>
</evidence>
<dbReference type="OrthoDB" id="8858565at2"/>
<keyword evidence="2" id="KW-1185">Reference proteome</keyword>
<accession>A0A0C2VI24</accession>
<organism evidence="1 2">
    <name type="scientific">Jeotgalibacillus campisalis</name>
    <dbReference type="NCBI Taxonomy" id="220754"/>
    <lineage>
        <taxon>Bacteria</taxon>
        <taxon>Bacillati</taxon>
        <taxon>Bacillota</taxon>
        <taxon>Bacilli</taxon>
        <taxon>Bacillales</taxon>
        <taxon>Caryophanaceae</taxon>
        <taxon>Jeotgalibacillus</taxon>
    </lineage>
</organism>
<dbReference type="AlphaFoldDB" id="A0A0C2VI24"/>
<evidence type="ECO:0008006" key="3">
    <source>
        <dbReference type="Google" id="ProtNLM"/>
    </source>
</evidence>
<sequence>MPWTKNDYPDSWKNLDSEVRSKAIEIGNALLREEDYDESRVIAIATDRAEKSVQGSDQEQTEYEIITHKDGWQLKQKGKDRAIFVESTKSKLEDKAKPYVSKHNGKLIIYTGDGSVEQMLYDH</sequence>
<reference evidence="1 2" key="1">
    <citation type="submission" date="2015-01" db="EMBL/GenBank/DDBJ databases">
        <title>Jeotgalibacillus campisalis genome sequencing.</title>
        <authorList>
            <person name="Goh K.M."/>
            <person name="Chan K.-G."/>
            <person name="Yaakop A.S."/>
            <person name="Ee R."/>
            <person name="Gan H.M."/>
            <person name="Chan C.S."/>
        </authorList>
    </citation>
    <scope>NUCLEOTIDE SEQUENCE [LARGE SCALE GENOMIC DNA]</scope>
    <source>
        <strain evidence="1 2">SF-57</strain>
    </source>
</reference>
<dbReference type="RefSeq" id="WP_041060699.1">
    <property type="nucleotide sequence ID" value="NZ_JXRR01000021.1"/>
</dbReference>
<gene>
    <name evidence="1" type="ORF">KR50_31830</name>
</gene>
<dbReference type="InterPro" id="IPR018691">
    <property type="entry name" value="DUF2188"/>
</dbReference>
<dbReference type="Pfam" id="PF09954">
    <property type="entry name" value="DUF2188"/>
    <property type="match status" value="1"/>
</dbReference>